<evidence type="ECO:0000256" key="1">
    <source>
        <dbReference type="ARBA" id="ARBA00023015"/>
    </source>
</evidence>
<reference evidence="7 8" key="1">
    <citation type="submission" date="2018-03" db="EMBL/GenBank/DDBJ databases">
        <title>Bacteriophage NCPPB3778 and a type I-E CRISPR drive the evolution of the US Biological Select Agent, Rathayibacter toxicus.</title>
        <authorList>
            <person name="Davis E.W.II."/>
            <person name="Tabima J.F."/>
            <person name="Weisberg A.J."/>
            <person name="Dantas Lopes L."/>
            <person name="Wiseman M.S."/>
            <person name="Wiseman M.S."/>
            <person name="Pupko T."/>
            <person name="Belcher M.S."/>
            <person name="Sechler A.J."/>
            <person name="Tancos M.A."/>
            <person name="Schroeder B.K."/>
            <person name="Murray T.D."/>
            <person name="Luster D.G."/>
            <person name="Schneider W.L."/>
            <person name="Rogers E."/>
            <person name="Andreote F.D."/>
            <person name="Grunwald N.J."/>
            <person name="Putnam M.L."/>
            <person name="Chang J.H."/>
        </authorList>
    </citation>
    <scope>NUCLEOTIDE SEQUENCE [LARGE SCALE GENOMIC DNA]</scope>
    <source>
        <strain evidence="7 8">DSM 15933</strain>
    </source>
</reference>
<keyword evidence="1" id="KW-0805">Transcription regulation</keyword>
<comment type="caution">
    <text evidence="7">The sequence shown here is derived from an EMBL/GenBank/DDBJ whole genome shotgun (WGS) entry which is preliminary data.</text>
</comment>
<dbReference type="PROSITE" id="PS50977">
    <property type="entry name" value="HTH_TETR_2"/>
    <property type="match status" value="1"/>
</dbReference>
<dbReference type="GO" id="GO:0000976">
    <property type="term" value="F:transcription cis-regulatory region binding"/>
    <property type="evidence" value="ECO:0007669"/>
    <property type="project" value="TreeGrafter"/>
</dbReference>
<feature type="DNA-binding region" description="H-T-H motif" evidence="4">
    <location>
        <begin position="68"/>
        <end position="87"/>
    </location>
</feature>
<dbReference type="Pfam" id="PF00440">
    <property type="entry name" value="TetR_N"/>
    <property type="match status" value="1"/>
</dbReference>
<dbReference type="SUPFAM" id="SSF48498">
    <property type="entry name" value="Tetracyclin repressor-like, C-terminal domain"/>
    <property type="match status" value="1"/>
</dbReference>
<evidence type="ECO:0000256" key="5">
    <source>
        <dbReference type="SAM" id="MobiDB-lite"/>
    </source>
</evidence>
<evidence type="ECO:0000256" key="3">
    <source>
        <dbReference type="ARBA" id="ARBA00023163"/>
    </source>
</evidence>
<name>A0A2T4UYK4_9MICO</name>
<dbReference type="Gene3D" id="1.10.357.10">
    <property type="entry name" value="Tetracycline Repressor, domain 2"/>
    <property type="match status" value="1"/>
</dbReference>
<dbReference type="InterPro" id="IPR050109">
    <property type="entry name" value="HTH-type_TetR-like_transc_reg"/>
</dbReference>
<accession>A0A2T4UYK4</accession>
<keyword evidence="8" id="KW-1185">Reference proteome</keyword>
<evidence type="ECO:0000259" key="6">
    <source>
        <dbReference type="PROSITE" id="PS50977"/>
    </source>
</evidence>
<dbReference type="InterPro" id="IPR036271">
    <property type="entry name" value="Tet_transcr_reg_TetR-rel_C_sf"/>
</dbReference>
<dbReference type="Proteomes" id="UP000241085">
    <property type="component" value="Unassembled WGS sequence"/>
</dbReference>
<gene>
    <name evidence="7" type="ORF">C1I63_03455</name>
</gene>
<evidence type="ECO:0000256" key="4">
    <source>
        <dbReference type="PROSITE-ProRule" id="PRU00335"/>
    </source>
</evidence>
<organism evidence="7 8">
    <name type="scientific">Rathayibacter caricis DSM 15933</name>
    <dbReference type="NCBI Taxonomy" id="1328867"/>
    <lineage>
        <taxon>Bacteria</taxon>
        <taxon>Bacillati</taxon>
        <taxon>Actinomycetota</taxon>
        <taxon>Actinomycetes</taxon>
        <taxon>Micrococcales</taxon>
        <taxon>Microbacteriaceae</taxon>
        <taxon>Rathayibacter</taxon>
    </lineage>
</organism>
<dbReference type="EMBL" id="PZPL01000001">
    <property type="protein sequence ID" value="PTL74595.1"/>
    <property type="molecule type" value="Genomic_DNA"/>
</dbReference>
<dbReference type="InterPro" id="IPR001647">
    <property type="entry name" value="HTH_TetR"/>
</dbReference>
<dbReference type="PANTHER" id="PTHR30055">
    <property type="entry name" value="HTH-TYPE TRANSCRIPTIONAL REGULATOR RUTR"/>
    <property type="match status" value="1"/>
</dbReference>
<dbReference type="PANTHER" id="PTHR30055:SF234">
    <property type="entry name" value="HTH-TYPE TRANSCRIPTIONAL REGULATOR BETI"/>
    <property type="match status" value="1"/>
</dbReference>
<dbReference type="InterPro" id="IPR009057">
    <property type="entry name" value="Homeodomain-like_sf"/>
</dbReference>
<dbReference type="GO" id="GO:0003700">
    <property type="term" value="F:DNA-binding transcription factor activity"/>
    <property type="evidence" value="ECO:0007669"/>
    <property type="project" value="TreeGrafter"/>
</dbReference>
<keyword evidence="2 4" id="KW-0238">DNA-binding</keyword>
<feature type="compositionally biased region" description="Basic and acidic residues" evidence="5">
    <location>
        <begin position="1"/>
        <end position="10"/>
    </location>
</feature>
<evidence type="ECO:0000313" key="7">
    <source>
        <dbReference type="EMBL" id="PTL74595.1"/>
    </source>
</evidence>
<protein>
    <recommendedName>
        <fullName evidence="6">HTH tetR-type domain-containing protein</fullName>
    </recommendedName>
</protein>
<dbReference type="SUPFAM" id="SSF46689">
    <property type="entry name" value="Homeodomain-like"/>
    <property type="match status" value="1"/>
</dbReference>
<feature type="domain" description="HTH tetR-type" evidence="6">
    <location>
        <begin position="45"/>
        <end position="105"/>
    </location>
</feature>
<dbReference type="AlphaFoldDB" id="A0A2T4UYK4"/>
<evidence type="ECO:0000313" key="8">
    <source>
        <dbReference type="Proteomes" id="UP000241085"/>
    </source>
</evidence>
<sequence length="236" mass="25615">MLDGLHDRGRPGGARRPRADPHPPGAVTSEPSAAGTPRGSYAKSVARRRAIVESAAAEFGERGYAGSSLIRIGEPLSMSAAGVLHHFPRKELLLHEVLECLAQSLPQVLDVDCDVPVVMVALAAGALEQPEHLRLLTKLELEAADPAHPAHAWFRDRDRMLRDRLTAVVRRCLKRDRLALSDPDLVAAALAALWRGLRLELLGDPTTDVLPVLRRCSEALAPTRVSSCPGRDHVEM</sequence>
<feature type="region of interest" description="Disordered" evidence="5">
    <location>
        <begin position="1"/>
        <end position="40"/>
    </location>
</feature>
<proteinExistence type="predicted"/>
<keyword evidence="3" id="KW-0804">Transcription</keyword>
<evidence type="ECO:0000256" key="2">
    <source>
        <dbReference type="ARBA" id="ARBA00023125"/>
    </source>
</evidence>